<keyword evidence="5 11" id="KW-1133">Transmembrane helix</keyword>
<dbReference type="InterPro" id="IPR004089">
    <property type="entry name" value="MCPsignal_dom"/>
</dbReference>
<dbReference type="PANTHER" id="PTHR32089:SF112">
    <property type="entry name" value="LYSOZYME-LIKE PROTEIN-RELATED"/>
    <property type="match status" value="1"/>
</dbReference>
<evidence type="ECO:0000259" key="13">
    <source>
        <dbReference type="PROSITE" id="PS50885"/>
    </source>
</evidence>
<dbReference type="InterPro" id="IPR029151">
    <property type="entry name" value="Sensor-like_sf"/>
</dbReference>
<feature type="domain" description="Methyl-accepting transducer" evidence="12">
    <location>
        <begin position="360"/>
        <end position="596"/>
    </location>
</feature>
<dbReference type="Gene3D" id="1.10.287.950">
    <property type="entry name" value="Methyl-accepting chemotaxis protein"/>
    <property type="match status" value="1"/>
</dbReference>
<dbReference type="GO" id="GO:0006935">
    <property type="term" value="P:chemotaxis"/>
    <property type="evidence" value="ECO:0007669"/>
    <property type="project" value="UniProtKB-KW"/>
</dbReference>
<dbReference type="SUPFAM" id="SSF103190">
    <property type="entry name" value="Sensory domain-like"/>
    <property type="match status" value="1"/>
</dbReference>
<organism evidence="14 15">
    <name type="scientific">Ruminobacter amylophilus</name>
    <dbReference type="NCBI Taxonomy" id="867"/>
    <lineage>
        <taxon>Bacteria</taxon>
        <taxon>Pseudomonadati</taxon>
        <taxon>Pseudomonadota</taxon>
        <taxon>Gammaproteobacteria</taxon>
        <taxon>Aeromonadales</taxon>
        <taxon>Succinivibrionaceae</taxon>
        <taxon>Ruminobacter</taxon>
    </lineage>
</organism>
<feature type="transmembrane region" description="Helical" evidence="11">
    <location>
        <begin position="278"/>
        <end position="299"/>
    </location>
</feature>
<dbReference type="GO" id="GO:0007165">
    <property type="term" value="P:signal transduction"/>
    <property type="evidence" value="ECO:0007669"/>
    <property type="project" value="UniProtKB-KW"/>
</dbReference>
<evidence type="ECO:0000256" key="10">
    <source>
        <dbReference type="SAM" id="Coils"/>
    </source>
</evidence>
<dbReference type="SMART" id="SM00283">
    <property type="entry name" value="MA"/>
    <property type="match status" value="1"/>
</dbReference>
<dbReference type="CDD" id="cd18773">
    <property type="entry name" value="PDC1_HK_sensor"/>
    <property type="match status" value="1"/>
</dbReference>
<dbReference type="GO" id="GO:0005886">
    <property type="term" value="C:plasma membrane"/>
    <property type="evidence" value="ECO:0007669"/>
    <property type="project" value="UniProtKB-SubCell"/>
</dbReference>
<dbReference type="Proteomes" id="UP000243745">
    <property type="component" value="Unassembled WGS sequence"/>
</dbReference>
<dbReference type="Pfam" id="PF02743">
    <property type="entry name" value="dCache_1"/>
    <property type="match status" value="1"/>
</dbReference>
<accession>A0A662ZLM6</accession>
<dbReference type="InterPro" id="IPR033479">
    <property type="entry name" value="dCache_1"/>
</dbReference>
<comment type="similarity">
    <text evidence="8">Belongs to the methyl-accepting chemotaxis (MCP) protein family.</text>
</comment>
<dbReference type="OrthoDB" id="7021108at2"/>
<dbReference type="PANTHER" id="PTHR32089">
    <property type="entry name" value="METHYL-ACCEPTING CHEMOTAXIS PROTEIN MCPB"/>
    <property type="match status" value="1"/>
</dbReference>
<keyword evidence="7 9" id="KW-0807">Transducer</keyword>
<evidence type="ECO:0000256" key="8">
    <source>
        <dbReference type="ARBA" id="ARBA00029447"/>
    </source>
</evidence>
<protein>
    <submittedName>
        <fullName evidence="14">Methyl-accepting chemotaxis sensory transducer with Cache sensor</fullName>
    </submittedName>
</protein>
<proteinExistence type="inferred from homology"/>
<keyword evidence="2" id="KW-1003">Cell membrane</keyword>
<evidence type="ECO:0000256" key="1">
    <source>
        <dbReference type="ARBA" id="ARBA00004651"/>
    </source>
</evidence>
<dbReference type="CDD" id="cd18774">
    <property type="entry name" value="PDC2_HK_sensor"/>
    <property type="match status" value="1"/>
</dbReference>
<evidence type="ECO:0000256" key="2">
    <source>
        <dbReference type="ARBA" id="ARBA00022475"/>
    </source>
</evidence>
<dbReference type="SUPFAM" id="SSF58104">
    <property type="entry name" value="Methyl-accepting chemotaxis protein (MCP) signaling domain"/>
    <property type="match status" value="1"/>
</dbReference>
<dbReference type="Pfam" id="PF00672">
    <property type="entry name" value="HAMP"/>
    <property type="match status" value="1"/>
</dbReference>
<dbReference type="CDD" id="cd06225">
    <property type="entry name" value="HAMP"/>
    <property type="match status" value="1"/>
</dbReference>
<evidence type="ECO:0000256" key="9">
    <source>
        <dbReference type="PROSITE-ProRule" id="PRU00284"/>
    </source>
</evidence>
<feature type="domain" description="HAMP" evidence="13">
    <location>
        <begin position="304"/>
        <end position="358"/>
    </location>
</feature>
<evidence type="ECO:0000256" key="3">
    <source>
        <dbReference type="ARBA" id="ARBA00022500"/>
    </source>
</evidence>
<reference evidence="14 15" key="1">
    <citation type="submission" date="2016-10" db="EMBL/GenBank/DDBJ databases">
        <authorList>
            <person name="Varghese N."/>
            <person name="Submissions S."/>
        </authorList>
    </citation>
    <scope>NUCLEOTIDE SEQUENCE [LARGE SCALE GENOMIC DNA]</scope>
    <source>
        <strain evidence="14 15">DSM 1361</strain>
    </source>
</reference>
<dbReference type="Pfam" id="PF00015">
    <property type="entry name" value="MCPsignal"/>
    <property type="match status" value="1"/>
</dbReference>
<evidence type="ECO:0000313" key="14">
    <source>
        <dbReference type="EMBL" id="SFP53281.1"/>
    </source>
</evidence>
<comment type="subcellular location">
    <subcellularLocation>
        <location evidence="1">Cell membrane</location>
        <topology evidence="1">Multi-pass membrane protein</topology>
    </subcellularLocation>
</comment>
<dbReference type="PROSITE" id="PS50885">
    <property type="entry name" value="HAMP"/>
    <property type="match status" value="1"/>
</dbReference>
<evidence type="ECO:0000256" key="11">
    <source>
        <dbReference type="SAM" id="Phobius"/>
    </source>
</evidence>
<evidence type="ECO:0000313" key="15">
    <source>
        <dbReference type="Proteomes" id="UP000243745"/>
    </source>
</evidence>
<keyword evidence="15" id="KW-1185">Reference proteome</keyword>
<evidence type="ECO:0000256" key="6">
    <source>
        <dbReference type="ARBA" id="ARBA00023136"/>
    </source>
</evidence>
<evidence type="ECO:0000256" key="4">
    <source>
        <dbReference type="ARBA" id="ARBA00022692"/>
    </source>
</evidence>
<evidence type="ECO:0000256" key="7">
    <source>
        <dbReference type="ARBA" id="ARBA00023224"/>
    </source>
</evidence>
<name>A0A662ZLM6_9GAMM</name>
<feature type="coiled-coil region" evidence="10">
    <location>
        <begin position="375"/>
        <end position="402"/>
    </location>
</feature>
<dbReference type="Gene3D" id="6.10.340.10">
    <property type="match status" value="1"/>
</dbReference>
<keyword evidence="4 11" id="KW-0812">Transmembrane</keyword>
<dbReference type="InterPro" id="IPR003660">
    <property type="entry name" value="HAMP_dom"/>
</dbReference>
<dbReference type="EMBL" id="FOXF01000033">
    <property type="protein sequence ID" value="SFP53281.1"/>
    <property type="molecule type" value="Genomic_DNA"/>
</dbReference>
<dbReference type="Gene3D" id="3.30.450.20">
    <property type="entry name" value="PAS domain"/>
    <property type="match status" value="2"/>
</dbReference>
<evidence type="ECO:0000256" key="5">
    <source>
        <dbReference type="ARBA" id="ARBA00022989"/>
    </source>
</evidence>
<evidence type="ECO:0000259" key="12">
    <source>
        <dbReference type="PROSITE" id="PS50111"/>
    </source>
</evidence>
<keyword evidence="10" id="KW-0175">Coiled coil</keyword>
<dbReference type="RefSeq" id="WP_093142722.1">
    <property type="nucleotide sequence ID" value="NZ_FOXF01000033.1"/>
</dbReference>
<gene>
    <name evidence="14" type="ORF">SAMN02910344_01648</name>
</gene>
<keyword evidence="6 11" id="KW-0472">Membrane</keyword>
<keyword evidence="3" id="KW-0145">Chemotaxis</keyword>
<sequence length="630" mass="69144">MRTIKSKLLLTVIVPVISFTVCSFVIFVTGNIHQINTAGYRSAMSLAKATTQNVDSWLKVKKGIISGYYGLDTEFLKSTLQTGLPIKVDSVYDLYYGDPEGKTYAGLDSVENYLKSGYDPRKRPWYIASKAKPGEVVISEPYLDTTTSDLVLTISEGYPAADKGVVGLDLSIDDVTGIISSLNLPVEGEAYLVFDEDNRIIVSSTGEPLLNRTLQSVYRELSPEVISRTTEKEKMDQSFSSISLDRGDVFVLSEKLNEAPWKIVIILDKNSYLSIAHIYIAVVSVLSLLVLLGTIIYIARAVESNIVKPVHHVGSMLRDLAEKEPDFNNKIDVQSDDEIGELAYNFNLLLDNQKLLFNKINGFLKTSTRDSINSNENISNQINEQQNELNEVISSVEQLNGSITNIDHCVVETEEIAGSIGDASREGKKMVEQSSDSIRELSDSIRRTGDAIATVSECANSIFSVVGSIKEIADQTNLLALNAAIESARAGEHGRGFAVVADEVRSLAIKTGESASSVQDSIKTLQNHVNTTVTLMQQSMNDCESSMNCVNTMNESINTILNTVTRISTNTEAIRNVTSDQSRLIDDTSDKILKVNDSNSSIIRTISENKEKTISLRKKAEEIAVEIGTN</sequence>
<dbReference type="AlphaFoldDB" id="A0A662ZLM6"/>
<dbReference type="PROSITE" id="PS50111">
    <property type="entry name" value="CHEMOTAXIS_TRANSDUC_2"/>
    <property type="match status" value="1"/>
</dbReference>